<name>A0A146JVT7_9EUKA</name>
<gene>
    <name evidence="1" type="ORF">TPC1_31865</name>
</gene>
<feature type="non-terminal residue" evidence="1">
    <location>
        <position position="303"/>
    </location>
</feature>
<dbReference type="AlphaFoldDB" id="A0A146JVT7"/>
<sequence>MIASNCSLSPLVKFQICNITFPSLCIDRFFDPSLPQCVEYCQPPLVANRFCECPVNQAYYILEKQPKCNCVKDLWIYDTDCKPCNGSIYVQYDSSYCLQNCSIYGLLSQKSYKGTFCQQTCDFGNYVLKQPSVCLDTQFSNYNVDLQKKCESFVDYYYFQNNIQYMQCAEECKSRKAQVNLICLPEMKTYPFQCFQKRFLTEICILIIDFGKFSQGVCQFGKVFSEGACVDFDVSPSAWAFYEGWVAVETCFNNQIAFGGECKYQEEVCFMDSQANGCTGCPEQLPYLEKGQCVKECIIVYQK</sequence>
<reference evidence="1" key="1">
    <citation type="submission" date="2015-07" db="EMBL/GenBank/DDBJ databases">
        <title>Adaptation to a free-living lifestyle via gene acquisitions in the diplomonad Trepomonas sp. PC1.</title>
        <authorList>
            <person name="Xu F."/>
            <person name="Jerlstrom-Hultqvist J."/>
            <person name="Kolisko M."/>
            <person name="Simpson A.G.B."/>
            <person name="Roger A.J."/>
            <person name="Svard S.G."/>
            <person name="Andersson J.O."/>
        </authorList>
    </citation>
    <scope>NUCLEOTIDE SEQUENCE</scope>
    <source>
        <strain evidence="1">PC1</strain>
    </source>
</reference>
<evidence type="ECO:0000313" key="1">
    <source>
        <dbReference type="EMBL" id="JAP88640.1"/>
    </source>
</evidence>
<protein>
    <submittedName>
        <fullName evidence="1">Uncharacterized protein</fullName>
    </submittedName>
</protein>
<dbReference type="EMBL" id="GDID01007966">
    <property type="protein sequence ID" value="JAP88640.1"/>
    <property type="molecule type" value="Transcribed_RNA"/>
</dbReference>
<accession>A0A146JVT7</accession>
<feature type="non-terminal residue" evidence="1">
    <location>
        <position position="1"/>
    </location>
</feature>
<organism evidence="1">
    <name type="scientific">Trepomonas sp. PC1</name>
    <dbReference type="NCBI Taxonomy" id="1076344"/>
    <lineage>
        <taxon>Eukaryota</taxon>
        <taxon>Metamonada</taxon>
        <taxon>Diplomonadida</taxon>
        <taxon>Hexamitidae</taxon>
        <taxon>Hexamitinae</taxon>
        <taxon>Trepomonas</taxon>
    </lineage>
</organism>
<proteinExistence type="predicted"/>